<sequence>MYFEWSYPIIDYFKTLKSNEKNTEIILPIIMSLMISIIYFYFNLSNTALSHLRNILPATISILIGFSMTSLTIIVTSNNDSIKTLKDEYTDNRKIVSSVITLYQWLIIMYIHAIISEIFLLIFIFFSAFLLQIGKIPYLADVLLFIQISLLLHIFLVLLRNVANMYFIFYKKEDGCR</sequence>
<dbReference type="EMBL" id="SOAA01000023">
    <property type="protein sequence ID" value="TDS28033.1"/>
    <property type="molecule type" value="Genomic_DNA"/>
</dbReference>
<proteinExistence type="predicted"/>
<name>A0A4R7DZU4_9FIRM</name>
<organism evidence="2 3">
    <name type="scientific">Halanaerobium congolense</name>
    <dbReference type="NCBI Taxonomy" id="54121"/>
    <lineage>
        <taxon>Bacteria</taxon>
        <taxon>Bacillati</taxon>
        <taxon>Bacillota</taxon>
        <taxon>Clostridia</taxon>
        <taxon>Halanaerobiales</taxon>
        <taxon>Halanaerobiaceae</taxon>
        <taxon>Halanaerobium</taxon>
    </lineage>
</organism>
<keyword evidence="1" id="KW-0812">Transmembrane</keyword>
<feature type="transmembrane region" description="Helical" evidence="1">
    <location>
        <begin position="25"/>
        <end position="42"/>
    </location>
</feature>
<evidence type="ECO:0000313" key="2">
    <source>
        <dbReference type="EMBL" id="TDS28033.1"/>
    </source>
</evidence>
<keyword evidence="1" id="KW-0472">Membrane</keyword>
<evidence type="ECO:0000313" key="3">
    <source>
        <dbReference type="Proteomes" id="UP000295758"/>
    </source>
</evidence>
<dbReference type="Proteomes" id="UP000295758">
    <property type="component" value="Unassembled WGS sequence"/>
</dbReference>
<dbReference type="RefSeq" id="WP_133618276.1">
    <property type="nucleotide sequence ID" value="NZ_SOAA01000023.1"/>
</dbReference>
<gene>
    <name evidence="2" type="ORF">BY453_12311</name>
</gene>
<comment type="caution">
    <text evidence="2">The sequence shown here is derived from an EMBL/GenBank/DDBJ whole genome shotgun (WGS) entry which is preliminary data.</text>
</comment>
<dbReference type="AlphaFoldDB" id="A0A4R7DZU4"/>
<evidence type="ECO:0000256" key="1">
    <source>
        <dbReference type="SAM" id="Phobius"/>
    </source>
</evidence>
<feature type="transmembrane region" description="Helical" evidence="1">
    <location>
        <begin position="142"/>
        <end position="163"/>
    </location>
</feature>
<accession>A0A4R7DZU4</accession>
<protein>
    <submittedName>
        <fullName evidence="2">Uncharacterized protein</fullName>
    </submittedName>
</protein>
<feature type="transmembrane region" description="Helical" evidence="1">
    <location>
        <begin position="54"/>
        <end position="75"/>
    </location>
</feature>
<keyword evidence="1" id="KW-1133">Transmembrane helix</keyword>
<reference evidence="2 3" key="1">
    <citation type="submission" date="2019-03" db="EMBL/GenBank/DDBJ databases">
        <title>Deep subsurface shale carbon reservoir microbial communities from Ohio and West Virginia, USA.</title>
        <authorList>
            <person name="Wrighton K."/>
        </authorList>
    </citation>
    <scope>NUCLEOTIDE SEQUENCE [LARGE SCALE GENOMIC DNA]</scope>
    <source>
        <strain evidence="2 3">UTICA-S4D12</strain>
    </source>
</reference>